<dbReference type="EMBL" id="VSWD01000005">
    <property type="protein sequence ID" value="KAK3101043.1"/>
    <property type="molecule type" value="Genomic_DNA"/>
</dbReference>
<dbReference type="Pfam" id="PF02225">
    <property type="entry name" value="PA"/>
    <property type="match status" value="1"/>
</dbReference>
<proteinExistence type="inferred from homology"/>
<dbReference type="FunFam" id="3.50.30.30:FF:000045">
    <property type="entry name" value="Predicted protein"/>
    <property type="match status" value="1"/>
</dbReference>
<accession>A0AA89C604</accession>
<dbReference type="InterPro" id="IPR046450">
    <property type="entry name" value="PA_dom_sf"/>
</dbReference>
<dbReference type="InterPro" id="IPR003137">
    <property type="entry name" value="PA_domain"/>
</dbReference>
<dbReference type="GO" id="GO:0004180">
    <property type="term" value="F:carboxypeptidase activity"/>
    <property type="evidence" value="ECO:0007669"/>
    <property type="project" value="TreeGrafter"/>
</dbReference>
<dbReference type="PANTHER" id="PTHR10404">
    <property type="entry name" value="N-ACETYLATED-ALPHA-LINKED ACIDIC DIPEPTIDASE"/>
    <property type="match status" value="1"/>
</dbReference>
<evidence type="ECO:0000259" key="3">
    <source>
        <dbReference type="Pfam" id="PF04389"/>
    </source>
</evidence>
<organism evidence="4 5">
    <name type="scientific">Pinctada imbricata</name>
    <name type="common">Atlantic pearl-oyster</name>
    <name type="synonym">Pinctada martensii</name>
    <dbReference type="NCBI Taxonomy" id="66713"/>
    <lineage>
        <taxon>Eukaryota</taxon>
        <taxon>Metazoa</taxon>
        <taxon>Spiralia</taxon>
        <taxon>Lophotrochozoa</taxon>
        <taxon>Mollusca</taxon>
        <taxon>Bivalvia</taxon>
        <taxon>Autobranchia</taxon>
        <taxon>Pteriomorphia</taxon>
        <taxon>Pterioida</taxon>
        <taxon>Pterioidea</taxon>
        <taxon>Pteriidae</taxon>
        <taxon>Pinctada</taxon>
    </lineage>
</organism>
<evidence type="ECO:0000313" key="4">
    <source>
        <dbReference type="EMBL" id="KAK3101043.1"/>
    </source>
</evidence>
<dbReference type="SUPFAM" id="SSF53187">
    <property type="entry name" value="Zn-dependent exopeptidases"/>
    <property type="match status" value="1"/>
</dbReference>
<dbReference type="FunFam" id="3.40.630.10:FF:000101">
    <property type="entry name" value="N-acetylated alpha-linked acidic dipeptidase like 1"/>
    <property type="match status" value="1"/>
</dbReference>
<keyword evidence="5" id="KW-1185">Reference proteome</keyword>
<comment type="caution">
    <text evidence="4">The sequence shown here is derived from an EMBL/GenBank/DDBJ whole genome shotgun (WGS) entry which is preliminary data.</text>
</comment>
<dbReference type="InterPro" id="IPR039373">
    <property type="entry name" value="Peptidase_M28B"/>
</dbReference>
<dbReference type="Pfam" id="PF04389">
    <property type="entry name" value="Peptidase_M28"/>
    <property type="match status" value="1"/>
</dbReference>
<dbReference type="Gene3D" id="3.40.630.10">
    <property type="entry name" value="Zn peptidases"/>
    <property type="match status" value="1"/>
</dbReference>
<gene>
    <name evidence="4" type="ORF">FSP39_000512</name>
</gene>
<evidence type="ECO:0000313" key="5">
    <source>
        <dbReference type="Proteomes" id="UP001186944"/>
    </source>
</evidence>
<feature type="non-terminal residue" evidence="4">
    <location>
        <position position="1"/>
    </location>
</feature>
<dbReference type="SUPFAM" id="SSF52025">
    <property type="entry name" value="PA domain"/>
    <property type="match status" value="1"/>
</dbReference>
<dbReference type="Gene3D" id="3.50.30.30">
    <property type="match status" value="1"/>
</dbReference>
<sequence>IFRFLTEKPRYAGTDNQAEITKFVHNTFLRHGFHSERVAYNVLLSYPRPGANSTVSLLDDNDNELHTTSPFEEDVENINDDDDSFKAFNAYSPSGIVEGDLVYAEYGRKRDFEQLKENGINVTGKIVIVKYGKIFRGNKVDFAAKAGAIGVILYSDPTEYGVCCEGIKPYPETFYLPLTGMQRGNIILKKGDQTTPGYPSTKYAYRLNDEELNTLRLPSIPSQPIAAKDAFKIIKELNGDEIQQDSLGRFNLSFPRGTGLKPGRKVKLNVKNINEMRKIENVIGTIKGSIEPDRYVIFGNHKDAYVYGAADPMSGTNVLLEVSRVIGELIKQGWKPRRSIILCNWDAEEYGLVGSFEWVEVSKIGPLRIILSIPFQPFCSFSSNQELKSLSV</sequence>
<evidence type="ECO:0000256" key="1">
    <source>
        <dbReference type="ARBA" id="ARBA00005634"/>
    </source>
</evidence>
<dbReference type="CDD" id="cd02121">
    <property type="entry name" value="PA_GCPII_like"/>
    <property type="match status" value="1"/>
</dbReference>
<dbReference type="PANTHER" id="PTHR10404:SF77">
    <property type="entry name" value="GLUTAMATE CARBOXYPEPTIDASE 2 HOMOLOG"/>
    <property type="match status" value="1"/>
</dbReference>
<dbReference type="InterPro" id="IPR007484">
    <property type="entry name" value="Peptidase_M28"/>
</dbReference>
<name>A0AA89C604_PINIB</name>
<feature type="domain" description="Peptidase M28" evidence="3">
    <location>
        <begin position="281"/>
        <end position="360"/>
    </location>
</feature>
<evidence type="ECO:0000259" key="2">
    <source>
        <dbReference type="Pfam" id="PF02225"/>
    </source>
</evidence>
<dbReference type="Proteomes" id="UP001186944">
    <property type="component" value="Unassembled WGS sequence"/>
</dbReference>
<dbReference type="AlphaFoldDB" id="A0AA89C604"/>
<feature type="domain" description="PA" evidence="2">
    <location>
        <begin position="97"/>
        <end position="184"/>
    </location>
</feature>
<reference evidence="4" key="1">
    <citation type="submission" date="2019-08" db="EMBL/GenBank/DDBJ databases">
        <title>The improved chromosome-level genome for the pearl oyster Pinctada fucata martensii using PacBio sequencing and Hi-C.</title>
        <authorList>
            <person name="Zheng Z."/>
        </authorList>
    </citation>
    <scope>NUCLEOTIDE SEQUENCE</scope>
    <source>
        <strain evidence="4">ZZ-2019</strain>
        <tissue evidence="4">Adductor muscle</tissue>
    </source>
</reference>
<protein>
    <submittedName>
        <fullName evidence="4">Uncharacterized protein</fullName>
    </submittedName>
</protein>
<comment type="similarity">
    <text evidence="1">Belongs to the peptidase M28 family. M28B subfamily.</text>
</comment>